<reference evidence="2 3" key="1">
    <citation type="submission" date="2024-10" db="EMBL/GenBank/DDBJ databases">
        <title>The Natural Products Discovery Center: Release of the First 8490 Sequenced Strains for Exploring Actinobacteria Biosynthetic Diversity.</title>
        <authorList>
            <person name="Kalkreuter E."/>
            <person name="Kautsar S.A."/>
            <person name="Yang D."/>
            <person name="Bader C.D."/>
            <person name="Teijaro C.N."/>
            <person name="Fluegel L."/>
            <person name="Davis C.M."/>
            <person name="Simpson J.R."/>
            <person name="Lauterbach L."/>
            <person name="Steele A.D."/>
            <person name="Gui C."/>
            <person name="Meng S."/>
            <person name="Li G."/>
            <person name="Viehrig K."/>
            <person name="Ye F."/>
            <person name="Su P."/>
            <person name="Kiefer A.F."/>
            <person name="Nichols A."/>
            <person name="Cepeda A.J."/>
            <person name="Yan W."/>
            <person name="Fan B."/>
            <person name="Jiang Y."/>
            <person name="Adhikari A."/>
            <person name="Zheng C.-J."/>
            <person name="Schuster L."/>
            <person name="Cowan T.M."/>
            <person name="Smanski M.J."/>
            <person name="Chevrette M.G."/>
            <person name="De Carvalho L.P.S."/>
            <person name="Shen B."/>
        </authorList>
    </citation>
    <scope>NUCLEOTIDE SEQUENCE [LARGE SCALE GENOMIC DNA]</scope>
    <source>
        <strain evidence="2 3">NPDC020568</strain>
    </source>
</reference>
<evidence type="ECO:0000256" key="1">
    <source>
        <dbReference type="SAM" id="MobiDB-lite"/>
    </source>
</evidence>
<dbReference type="Proteomes" id="UP001611263">
    <property type="component" value="Unassembled WGS sequence"/>
</dbReference>
<dbReference type="EMBL" id="JBIRUQ010000001">
    <property type="protein sequence ID" value="MFI1460523.1"/>
    <property type="molecule type" value="Genomic_DNA"/>
</dbReference>
<dbReference type="RefSeq" id="WP_063820571.1">
    <property type="nucleotide sequence ID" value="NZ_JBIRUQ010000001.1"/>
</dbReference>
<proteinExistence type="predicted"/>
<evidence type="ECO:0008006" key="4">
    <source>
        <dbReference type="Google" id="ProtNLM"/>
    </source>
</evidence>
<comment type="caution">
    <text evidence="2">The sequence shown here is derived from an EMBL/GenBank/DDBJ whole genome shotgun (WGS) entry which is preliminary data.</text>
</comment>
<evidence type="ECO:0000313" key="3">
    <source>
        <dbReference type="Proteomes" id="UP001611263"/>
    </source>
</evidence>
<evidence type="ECO:0000313" key="2">
    <source>
        <dbReference type="EMBL" id="MFI1460523.1"/>
    </source>
</evidence>
<gene>
    <name evidence="2" type="ORF">ACH4WX_07350</name>
</gene>
<accession>A0ABW7TK96</accession>
<name>A0ABW7TK96_9NOCA</name>
<keyword evidence="3" id="KW-1185">Reference proteome</keyword>
<protein>
    <recommendedName>
        <fullName evidence="4">SRPBCC family protein</fullName>
    </recommendedName>
</protein>
<dbReference type="GeneID" id="93504964"/>
<sequence length="250" mass="27206">MRPVLLSIATAVSATGAALLLRHRMLRWGATDDEVSASYPGDDFIGRPRSRSTMATTLPAPPAAVWPWLVQMGADRAGWYSWDQVDNAGRPSATEVVDEWQDLRTGDRISATTDGRFFFTVAAAEYPSTLVLRSDFTLLGGQPLAPSEPDPHAFARGVWGFHLRELPDHQTRLVVRTVGRDGPRAITAVFDTLFGEPAHLIMQARQFHNLAQRVRSTSASNIPAESATAVATRPPQVTGETAPTPAPDIR</sequence>
<feature type="region of interest" description="Disordered" evidence="1">
    <location>
        <begin position="218"/>
        <end position="250"/>
    </location>
</feature>
<organism evidence="2 3">
    <name type="scientific">Nocardia carnea</name>
    <dbReference type="NCBI Taxonomy" id="37328"/>
    <lineage>
        <taxon>Bacteria</taxon>
        <taxon>Bacillati</taxon>
        <taxon>Actinomycetota</taxon>
        <taxon>Actinomycetes</taxon>
        <taxon>Mycobacteriales</taxon>
        <taxon>Nocardiaceae</taxon>
        <taxon>Nocardia</taxon>
    </lineage>
</organism>
<dbReference type="SUPFAM" id="SSF55961">
    <property type="entry name" value="Bet v1-like"/>
    <property type="match status" value="1"/>
</dbReference>